<keyword evidence="1" id="KW-0472">Membrane</keyword>
<dbReference type="EMBL" id="AP023356">
    <property type="protein sequence ID" value="BCJ41324.1"/>
    <property type="molecule type" value="Genomic_DNA"/>
</dbReference>
<accession>A0ABM7LQ28</accession>
<proteinExistence type="predicted"/>
<feature type="transmembrane region" description="Helical" evidence="1">
    <location>
        <begin position="58"/>
        <end position="80"/>
    </location>
</feature>
<evidence type="ECO:0000256" key="1">
    <source>
        <dbReference type="SAM" id="Phobius"/>
    </source>
</evidence>
<dbReference type="Proteomes" id="UP000676967">
    <property type="component" value="Chromosome"/>
</dbReference>
<protein>
    <recommendedName>
        <fullName evidence="4">Zinc ribbon domain-containing protein</fullName>
    </recommendedName>
</protein>
<sequence length="382" mass="39330">MESVLCFHCGGDVPTDQQWCGYCAAPVVAVGPPAPAAPLPGPAPTRTSGSSSVRPPRAAPIIATAAVLILVAAVVALGVARFAGDSPESVAGDYLDALADGDAGAALDLVAGAGTFRDAQRYPLLTGAALAEDRYRPRDAHVGDATESDLMTGGKAWQIPVTYRAADRTVSQDLTVVDATEGYRLQSPLVLLGVDGERGRAVTVNGVALGSRDAYVFPGAYEVVATGNRLLAESRVTAVPQRAQVPVTGQTVYLAGARFDLPRLAAGAQEDIQGQVRTALDRCAGSALAQPAGCPFGLNIPGTGATVRWTITGYPAVSVRSDSTFWFNSSSVQLADDGAGKVHWSVGYTDYRGTAKSESGDSAFRINGSAQATPNGIQISLV</sequence>
<evidence type="ECO:0000313" key="3">
    <source>
        <dbReference type="Proteomes" id="UP000676967"/>
    </source>
</evidence>
<name>A0ABM7LQ28_9ACTN</name>
<keyword evidence="3" id="KW-1185">Reference proteome</keyword>
<keyword evidence="1" id="KW-0812">Transmembrane</keyword>
<keyword evidence="1" id="KW-1133">Transmembrane helix</keyword>
<evidence type="ECO:0000313" key="2">
    <source>
        <dbReference type="EMBL" id="BCJ41324.1"/>
    </source>
</evidence>
<dbReference type="RefSeq" id="WP_189336621.1">
    <property type="nucleotide sequence ID" value="NZ_AP023356.1"/>
</dbReference>
<reference evidence="2 3" key="1">
    <citation type="submission" date="2020-08" db="EMBL/GenBank/DDBJ databases">
        <title>Whole genome shotgun sequence of Actinoplanes ianthinogenes NBRC 13996.</title>
        <authorList>
            <person name="Komaki H."/>
            <person name="Tamura T."/>
        </authorList>
    </citation>
    <scope>NUCLEOTIDE SEQUENCE [LARGE SCALE GENOMIC DNA]</scope>
    <source>
        <strain evidence="2 3">NBRC 13996</strain>
    </source>
</reference>
<evidence type="ECO:0008006" key="4">
    <source>
        <dbReference type="Google" id="ProtNLM"/>
    </source>
</evidence>
<organism evidence="2 3">
    <name type="scientific">Actinoplanes ianthinogenes</name>
    <dbReference type="NCBI Taxonomy" id="122358"/>
    <lineage>
        <taxon>Bacteria</taxon>
        <taxon>Bacillati</taxon>
        <taxon>Actinomycetota</taxon>
        <taxon>Actinomycetes</taxon>
        <taxon>Micromonosporales</taxon>
        <taxon>Micromonosporaceae</taxon>
        <taxon>Actinoplanes</taxon>
    </lineage>
</organism>
<gene>
    <name evidence="2" type="ORF">Aiant_19810</name>
</gene>